<feature type="transmembrane region" description="Helical" evidence="2">
    <location>
        <begin position="7"/>
        <end position="27"/>
    </location>
</feature>
<evidence type="ECO:0000313" key="3">
    <source>
        <dbReference type="EMBL" id="APF19325.1"/>
    </source>
</evidence>
<evidence type="ECO:0000256" key="2">
    <source>
        <dbReference type="SAM" id="Phobius"/>
    </source>
</evidence>
<keyword evidence="2" id="KW-1133">Transmembrane helix</keyword>
<accession>H1XYG3</accession>
<dbReference type="EMBL" id="CP018099">
    <property type="protein sequence ID" value="APF19325.1"/>
    <property type="molecule type" value="Genomic_DNA"/>
</dbReference>
<dbReference type="InterPro" id="IPR014717">
    <property type="entry name" value="Transl_elong_EF1B/ribsomal_bS6"/>
</dbReference>
<dbReference type="GO" id="GO:0043683">
    <property type="term" value="P:type IV pilus assembly"/>
    <property type="evidence" value="ECO:0007669"/>
    <property type="project" value="InterPro"/>
</dbReference>
<dbReference type="PaxDb" id="880073-Calab_3632"/>
<protein>
    <submittedName>
        <fullName evidence="3">Pilus assembly protein, PilO</fullName>
    </submittedName>
</protein>
<dbReference type="RefSeq" id="WP_006930785.1">
    <property type="nucleotide sequence ID" value="NZ_CM001402.1"/>
</dbReference>
<gene>
    <name evidence="3" type="ORF">Cabys_2576</name>
    <name evidence="4" type="ORF">Calab_3632</name>
</gene>
<dbReference type="InterPro" id="IPR007445">
    <property type="entry name" value="PilO"/>
</dbReference>
<name>H1XYG3_CALAY</name>
<keyword evidence="2" id="KW-0472">Membrane</keyword>
<dbReference type="InParanoid" id="H1XYG3"/>
<keyword evidence="2" id="KW-0812">Transmembrane</keyword>
<dbReference type="Proteomes" id="UP000183868">
    <property type="component" value="Chromosome"/>
</dbReference>
<dbReference type="KEGG" id="caby:Cabys_2576"/>
<keyword evidence="5" id="KW-1185">Reference proteome</keyword>
<evidence type="ECO:0000313" key="4">
    <source>
        <dbReference type="EMBL" id="EHO43230.1"/>
    </source>
</evidence>
<dbReference type="Pfam" id="PF04350">
    <property type="entry name" value="PilO"/>
    <property type="match status" value="1"/>
</dbReference>
<dbReference type="HOGENOM" id="CLU_1500821_0_0_0"/>
<dbReference type="STRING" id="880073.Cabys_2576"/>
<proteinExistence type="predicted"/>
<reference evidence="3 6" key="2">
    <citation type="submission" date="2016-11" db="EMBL/GenBank/DDBJ databases">
        <title>Genomic analysis of Caldithrix abyssi and proposal of a novel bacterial phylum Caldithrichaeota.</title>
        <authorList>
            <person name="Kublanov I."/>
            <person name="Sigalova O."/>
            <person name="Gavrilov S."/>
            <person name="Lebedinsky A."/>
            <person name="Ivanova N."/>
            <person name="Daum C."/>
            <person name="Reddy T."/>
            <person name="Klenk H.P."/>
            <person name="Goker M."/>
            <person name="Reva O."/>
            <person name="Miroshnichenko M."/>
            <person name="Kyprides N."/>
            <person name="Woyke T."/>
            <person name="Gelfand M."/>
        </authorList>
    </citation>
    <scope>NUCLEOTIDE SEQUENCE [LARGE SCALE GENOMIC DNA]</scope>
    <source>
        <strain evidence="3 6">LF13</strain>
    </source>
</reference>
<sequence precursor="true">MTRKKFAIKLGIIVLVVLLWYNFVYVAQINRLTLLDVELLEVRNKVNMASNAKSNLENIKKRFEQEQIQLEKEKAKFVRRENLGQVTERLQSLAEKYNLKLVDFSPGFKDYFEQKDKKIIPLPLTITLVGQYLAIGKYIEQWQELPFYILPQSIIMERLDENGYDVQAVIDTKLYTWNE</sequence>
<dbReference type="AlphaFoldDB" id="H1XYG3"/>
<evidence type="ECO:0000256" key="1">
    <source>
        <dbReference type="SAM" id="Coils"/>
    </source>
</evidence>
<dbReference type="Gene3D" id="3.30.70.60">
    <property type="match status" value="1"/>
</dbReference>
<evidence type="ECO:0000313" key="6">
    <source>
        <dbReference type="Proteomes" id="UP000183868"/>
    </source>
</evidence>
<dbReference type="GO" id="GO:0043107">
    <property type="term" value="P:type IV pilus-dependent motility"/>
    <property type="evidence" value="ECO:0007669"/>
    <property type="project" value="InterPro"/>
</dbReference>
<reference evidence="4 5" key="1">
    <citation type="submission" date="2011-09" db="EMBL/GenBank/DDBJ databases">
        <title>The permanent draft genome of Caldithrix abyssi DSM 13497.</title>
        <authorList>
            <consortium name="US DOE Joint Genome Institute (JGI-PGF)"/>
            <person name="Lucas S."/>
            <person name="Han J."/>
            <person name="Lapidus A."/>
            <person name="Bruce D."/>
            <person name="Goodwin L."/>
            <person name="Pitluck S."/>
            <person name="Peters L."/>
            <person name="Kyrpides N."/>
            <person name="Mavromatis K."/>
            <person name="Ivanova N."/>
            <person name="Mikhailova N."/>
            <person name="Chertkov O."/>
            <person name="Detter J.C."/>
            <person name="Tapia R."/>
            <person name="Han C."/>
            <person name="Land M."/>
            <person name="Hauser L."/>
            <person name="Markowitz V."/>
            <person name="Cheng J.-F."/>
            <person name="Hugenholtz P."/>
            <person name="Woyke T."/>
            <person name="Wu D."/>
            <person name="Spring S."/>
            <person name="Brambilla E."/>
            <person name="Klenk H.-P."/>
            <person name="Eisen J.A."/>
        </authorList>
    </citation>
    <scope>NUCLEOTIDE SEQUENCE [LARGE SCALE GENOMIC DNA]</scope>
    <source>
        <strain evidence="4 5">DSM 13497</strain>
    </source>
</reference>
<dbReference type="Proteomes" id="UP000004671">
    <property type="component" value="Chromosome"/>
</dbReference>
<dbReference type="EMBL" id="CM001402">
    <property type="protein sequence ID" value="EHO43230.1"/>
    <property type="molecule type" value="Genomic_DNA"/>
</dbReference>
<feature type="coiled-coil region" evidence="1">
    <location>
        <begin position="46"/>
        <end position="80"/>
    </location>
</feature>
<organism evidence="4 5">
    <name type="scientific">Caldithrix abyssi DSM 13497</name>
    <dbReference type="NCBI Taxonomy" id="880073"/>
    <lineage>
        <taxon>Bacteria</taxon>
        <taxon>Pseudomonadati</taxon>
        <taxon>Calditrichota</taxon>
        <taxon>Calditrichia</taxon>
        <taxon>Calditrichales</taxon>
        <taxon>Calditrichaceae</taxon>
        <taxon>Caldithrix</taxon>
    </lineage>
</organism>
<keyword evidence="1" id="KW-0175">Coiled coil</keyword>
<evidence type="ECO:0000313" key="5">
    <source>
        <dbReference type="Proteomes" id="UP000004671"/>
    </source>
</evidence>